<dbReference type="AlphaFoldDB" id="A0A3G2UTF6"/>
<dbReference type="EMBL" id="CP033230">
    <property type="protein sequence ID" value="AYO78346.1"/>
    <property type="molecule type" value="Genomic_DNA"/>
</dbReference>
<reference evidence="1 2" key="1">
    <citation type="submission" date="2018-10" db="EMBL/GenBank/DDBJ databases">
        <title>Characterization and genome analysis of a novel bacterium Sphingobium yanoikuyae SJTF8 capable of degrading PAHs.</title>
        <authorList>
            <person name="Yin C."/>
            <person name="Xiong W."/>
            <person name="Liang R."/>
        </authorList>
    </citation>
    <scope>NUCLEOTIDE SEQUENCE [LARGE SCALE GENOMIC DNA]</scope>
    <source>
        <strain evidence="1 2">SJTF8</strain>
    </source>
</reference>
<proteinExistence type="predicted"/>
<gene>
    <name evidence="1" type="ORF">EBF16_16485</name>
</gene>
<evidence type="ECO:0000313" key="1">
    <source>
        <dbReference type="EMBL" id="AYO78346.1"/>
    </source>
</evidence>
<protein>
    <submittedName>
        <fullName evidence="1">Uncharacterized protein</fullName>
    </submittedName>
</protein>
<sequence>MRPGVDFATGKLVEELGELQAALGKSIRWGRSSFNPEVPADQRETNADWIEREIDDVLEAIENYRREAGHKPVKAMKLSSGVPRPTDEDFRLAHAIVDSDPVLRIYAATEWDCLNDDGKTWLAVIIREARNHLIMATCQHDWRPRPFHLDLHCSKCGLDRKPRA</sequence>
<name>A0A3G2UTF6_SPHYA</name>
<dbReference type="Proteomes" id="UP000280708">
    <property type="component" value="Chromosome"/>
</dbReference>
<accession>A0A3G2UTF6</accession>
<evidence type="ECO:0000313" key="2">
    <source>
        <dbReference type="Proteomes" id="UP000280708"/>
    </source>
</evidence>
<organism evidence="1 2">
    <name type="scientific">Sphingobium yanoikuyae</name>
    <name type="common">Sphingomonas yanoikuyae</name>
    <dbReference type="NCBI Taxonomy" id="13690"/>
    <lineage>
        <taxon>Bacteria</taxon>
        <taxon>Pseudomonadati</taxon>
        <taxon>Pseudomonadota</taxon>
        <taxon>Alphaproteobacteria</taxon>
        <taxon>Sphingomonadales</taxon>
        <taxon>Sphingomonadaceae</taxon>
        <taxon>Sphingobium</taxon>
    </lineage>
</organism>